<evidence type="ECO:0000313" key="3">
    <source>
        <dbReference type="EMBL" id="MBE1457596.1"/>
    </source>
</evidence>
<dbReference type="SUPFAM" id="SSF55874">
    <property type="entry name" value="ATPase domain of HSP90 chaperone/DNA topoisomerase II/histidine kinase"/>
    <property type="match status" value="1"/>
</dbReference>
<dbReference type="EMBL" id="JADBDY010000001">
    <property type="protein sequence ID" value="MBE1457596.1"/>
    <property type="molecule type" value="Genomic_DNA"/>
</dbReference>
<gene>
    <name evidence="3" type="ORF">H4W79_001810</name>
</gene>
<dbReference type="PANTHER" id="PTHR35526">
    <property type="entry name" value="ANTI-SIGMA-F FACTOR RSBW-RELATED"/>
    <property type="match status" value="1"/>
</dbReference>
<keyword evidence="1" id="KW-0418">Kinase</keyword>
<evidence type="ECO:0000313" key="4">
    <source>
        <dbReference type="Proteomes" id="UP000598217"/>
    </source>
</evidence>
<dbReference type="CDD" id="cd16936">
    <property type="entry name" value="HATPase_RsbW-like"/>
    <property type="match status" value="1"/>
</dbReference>
<protein>
    <submittedName>
        <fullName evidence="3">Anti-sigma regulatory factor (Ser/Thr protein kinase)</fullName>
    </submittedName>
</protein>
<dbReference type="Gene3D" id="3.30.565.10">
    <property type="entry name" value="Histidine kinase-like ATPase, C-terminal domain"/>
    <property type="match status" value="1"/>
</dbReference>
<keyword evidence="1" id="KW-0808">Transferase</keyword>
<keyword evidence="1" id="KW-0723">Serine/threonine-protein kinase</keyword>
<dbReference type="Proteomes" id="UP000598217">
    <property type="component" value="Unassembled WGS sequence"/>
</dbReference>
<reference evidence="3 4" key="1">
    <citation type="submission" date="2020-10" db="EMBL/GenBank/DDBJ databases">
        <title>Sequencing the genomes of 1000 actinobacteria strains.</title>
        <authorList>
            <person name="Klenk H.-P."/>
        </authorList>
    </citation>
    <scope>NUCLEOTIDE SEQUENCE [LARGE SCALE GENOMIC DNA]</scope>
    <source>
        <strain evidence="3 4">DSM 45157</strain>
    </source>
</reference>
<feature type="domain" description="Histidine kinase/HSP90-like ATPase" evidence="2">
    <location>
        <begin position="3"/>
        <end position="77"/>
    </location>
</feature>
<sequence length="112" mass="12391">MGSELATNAVRHTASSEKYGRMGLSLEFLGERTVLLGVLDQGPRFGGPVLTPQVVDRQPGELNPGGRGLWLVDRIADFWWWEGQRGQPLLLRAIIRLDREPDLGEIGLDLVS</sequence>
<evidence type="ECO:0000256" key="1">
    <source>
        <dbReference type="ARBA" id="ARBA00022527"/>
    </source>
</evidence>
<proteinExistence type="predicted"/>
<dbReference type="Pfam" id="PF13581">
    <property type="entry name" value="HATPase_c_2"/>
    <property type="match status" value="1"/>
</dbReference>
<organism evidence="3 4">
    <name type="scientific">Nocardiopsis terrae</name>
    <dbReference type="NCBI Taxonomy" id="372655"/>
    <lineage>
        <taxon>Bacteria</taxon>
        <taxon>Bacillati</taxon>
        <taxon>Actinomycetota</taxon>
        <taxon>Actinomycetes</taxon>
        <taxon>Streptosporangiales</taxon>
        <taxon>Nocardiopsidaceae</taxon>
        <taxon>Nocardiopsis</taxon>
    </lineage>
</organism>
<evidence type="ECO:0000259" key="2">
    <source>
        <dbReference type="Pfam" id="PF13581"/>
    </source>
</evidence>
<keyword evidence="4" id="KW-1185">Reference proteome</keyword>
<dbReference type="InterPro" id="IPR003594">
    <property type="entry name" value="HATPase_dom"/>
</dbReference>
<dbReference type="InterPro" id="IPR050267">
    <property type="entry name" value="Anti-sigma-factor_SerPK"/>
</dbReference>
<comment type="caution">
    <text evidence="3">The sequence shown here is derived from an EMBL/GenBank/DDBJ whole genome shotgun (WGS) entry which is preliminary data.</text>
</comment>
<dbReference type="PANTHER" id="PTHR35526:SF3">
    <property type="entry name" value="ANTI-SIGMA-F FACTOR RSBW"/>
    <property type="match status" value="1"/>
</dbReference>
<name>A0ABR9HEZ3_9ACTN</name>
<accession>A0ABR9HEZ3</accession>
<dbReference type="InterPro" id="IPR036890">
    <property type="entry name" value="HATPase_C_sf"/>
</dbReference>